<accession>A0A7W9YHD1</accession>
<dbReference type="RefSeq" id="WP_184075499.1">
    <property type="nucleotide sequence ID" value="NZ_JACHDS010000001.1"/>
</dbReference>
<evidence type="ECO:0000313" key="2">
    <source>
        <dbReference type="EMBL" id="MBB6172162.1"/>
    </source>
</evidence>
<gene>
    <name evidence="2" type="ORF">HNR23_002222</name>
</gene>
<dbReference type="AlphaFoldDB" id="A0A7W9YHD1"/>
<feature type="transmembrane region" description="Helical" evidence="1">
    <location>
        <begin position="46"/>
        <end position="65"/>
    </location>
</feature>
<evidence type="ECO:0008006" key="4">
    <source>
        <dbReference type="Google" id="ProtNLM"/>
    </source>
</evidence>
<reference evidence="2 3" key="1">
    <citation type="submission" date="2020-08" db="EMBL/GenBank/DDBJ databases">
        <title>Sequencing the genomes of 1000 actinobacteria strains.</title>
        <authorList>
            <person name="Klenk H.-P."/>
        </authorList>
    </citation>
    <scope>NUCLEOTIDE SEQUENCE [LARGE SCALE GENOMIC DNA]</scope>
    <source>
        <strain evidence="2 3">DSM 46659</strain>
    </source>
</reference>
<organism evidence="2 3">
    <name type="scientific">Nocardiopsis mwathae</name>
    <dbReference type="NCBI Taxonomy" id="1472723"/>
    <lineage>
        <taxon>Bacteria</taxon>
        <taxon>Bacillati</taxon>
        <taxon>Actinomycetota</taxon>
        <taxon>Actinomycetes</taxon>
        <taxon>Streptosporangiales</taxon>
        <taxon>Nocardiopsidaceae</taxon>
        <taxon>Nocardiopsis</taxon>
    </lineage>
</organism>
<keyword evidence="1" id="KW-1133">Transmembrane helix</keyword>
<evidence type="ECO:0000313" key="3">
    <source>
        <dbReference type="Proteomes" id="UP000546642"/>
    </source>
</evidence>
<keyword evidence="1" id="KW-0812">Transmembrane</keyword>
<name>A0A7W9YHD1_9ACTN</name>
<dbReference type="EMBL" id="JACHDS010000001">
    <property type="protein sequence ID" value="MBB6172162.1"/>
    <property type="molecule type" value="Genomic_DNA"/>
</dbReference>
<protein>
    <recommendedName>
        <fullName evidence="4">Holin</fullName>
    </recommendedName>
</protein>
<evidence type="ECO:0000256" key="1">
    <source>
        <dbReference type="SAM" id="Phobius"/>
    </source>
</evidence>
<keyword evidence="1" id="KW-0472">Membrane</keyword>
<keyword evidence="3" id="KW-1185">Reference proteome</keyword>
<dbReference type="Proteomes" id="UP000546642">
    <property type="component" value="Unassembled WGS sequence"/>
</dbReference>
<comment type="caution">
    <text evidence="2">The sequence shown here is derived from an EMBL/GenBank/DDBJ whole genome shotgun (WGS) entry which is preliminary data.</text>
</comment>
<proteinExistence type="predicted"/>
<sequence>MPAKHVHADARTRSGRTMAQGAVSVVLVALATVILNTVSAGEVIDYASLAPVAGSAVLTAIATYVQRLVEGDKTAPAATGGATHRA</sequence>
<feature type="transmembrane region" description="Helical" evidence="1">
    <location>
        <begin position="21"/>
        <end position="40"/>
    </location>
</feature>